<evidence type="ECO:0000313" key="5">
    <source>
        <dbReference type="Proteomes" id="UP000198994"/>
    </source>
</evidence>
<evidence type="ECO:0000259" key="3">
    <source>
        <dbReference type="Pfam" id="PF18013"/>
    </source>
</evidence>
<keyword evidence="5" id="KW-1185">Reference proteome</keyword>
<proteinExistence type="predicted"/>
<organism evidence="4 5">
    <name type="scientific">Salipiger thiooxidans</name>
    <dbReference type="NCBI Taxonomy" id="282683"/>
    <lineage>
        <taxon>Bacteria</taxon>
        <taxon>Pseudomonadati</taxon>
        <taxon>Pseudomonadota</taxon>
        <taxon>Alphaproteobacteria</taxon>
        <taxon>Rhodobacterales</taxon>
        <taxon>Roseobacteraceae</taxon>
        <taxon>Salipiger</taxon>
    </lineage>
</organism>
<dbReference type="Gene3D" id="1.10.530.10">
    <property type="match status" value="1"/>
</dbReference>
<sequence length="1059" mass="111431">MAFRVAGYLSMRGGKEAAADVRALKTATDELNAATTGATTSTGAEEAALSGAGAEARRTTTILDRLGATYDSVKTRAGAAFDRLRGGARGAGDSARIAAGQVGNLSAQFFDIGVMMQAGQNPLQLALQQGSQIAQVIGPMGAAGAVRALGTAFMSLLSPVNLITIGAIAAGAAMMSWLTRSKDEAETLEDVLDRINSRIGDYRDLVGLSTDDLIKRYGSGGRDIQELRRELQAIALEELQIDAAKAGQSLAEGMSAKGIQDLFEERDRRISRTGRGANYAEYQAIIGSIGSAGTYDDQIDGIRELQDDLKAATGGIGAMTKEQLAFYSTLSETLDTLRQLKAVAEAIPQDIRDQADAAAKAYIERRKITTELQREIDLSDAILRFGERSAEVEALRMEQAQAVLEARLKEKGFLPQIIGQVLELNRAEMERAKAIRDAEAARDWRGQVSQLQAQAEITRAIVAHGRDSLEVKTLQIAAEREQMELMLAQQSWSEEQKAGYRAAWEAQNGLSSADPFGSLAASGDYLRQADLRLWKLRLEQQLLGQSEAVRTRILALYEAELLIRQQGLDAGSDRAREVRDAVLEEAELTREIARQAQAWETVRSAGTQAIDDLFDRLINRDLAGALESIAEEVATTFSNLGMLNPLKNAVFGTDLPTMDDLGGWQGIWGRLTGGDMPDPDVSAMKAYSTASMAVTAGNVTVTGALTGEPFIASGLGGGAGLSGSPAVQEQVWRFFSEKGLAPHQIAAILGNVSSESAFNPMAVGDGGTSFGLFQHHAGRGQGLLGALGGMGGLGNVEAQLQYAWSELLTGENGVLQTLLASTNVREATEAFVGFERPQGWSAANPSGAHGWADRLGGAEEALAKFGTTATTAQQTLGTLGQGFDVLGGLLSSLTGAGGSGATSWVGGLVDAILGPAAAAAPANADGGYQYFPGGSRADSGLIRISSGEFVVNGAATSRNRGLLEWINSGGDAMASLPARANGGGFAGMPVSAGPREIQVVTPPGMPMALSVEDEALPGGGRREKYVLSEMVGNALTMPGGKARKAMQGQYGQRLVGPRR</sequence>
<gene>
    <name evidence="4" type="ORF">SAMN04488105_10412</name>
</gene>
<dbReference type="OrthoDB" id="7311517at2"/>
<protein>
    <submittedName>
        <fullName evidence="4">Prophage tail length tape measure protein</fullName>
    </submittedName>
</protein>
<accession>A0A1G7D552</accession>
<dbReference type="AlphaFoldDB" id="A0A1G7D552"/>
<feature type="domain" description="Bacteriophage tail tape measure N-terminal" evidence="2">
    <location>
        <begin position="89"/>
        <end position="185"/>
    </location>
</feature>
<dbReference type="InterPro" id="IPR009628">
    <property type="entry name" value="Phage_tape_measure_N"/>
</dbReference>
<feature type="region of interest" description="Disordered" evidence="1">
    <location>
        <begin position="1039"/>
        <end position="1059"/>
    </location>
</feature>
<evidence type="ECO:0000259" key="2">
    <source>
        <dbReference type="Pfam" id="PF06791"/>
    </source>
</evidence>
<dbReference type="RefSeq" id="WP_089956899.1">
    <property type="nucleotide sequence ID" value="NZ_FNAV01000004.1"/>
</dbReference>
<dbReference type="Pfam" id="PF06791">
    <property type="entry name" value="TMP_2"/>
    <property type="match status" value="1"/>
</dbReference>
<dbReference type="STRING" id="282683.SAMN04488105_10412"/>
<reference evidence="5" key="1">
    <citation type="submission" date="2016-10" db="EMBL/GenBank/DDBJ databases">
        <authorList>
            <person name="Varghese N."/>
            <person name="Submissions S."/>
        </authorList>
    </citation>
    <scope>NUCLEOTIDE SEQUENCE [LARGE SCALE GENOMIC DNA]</scope>
    <source>
        <strain evidence="5">DSM 10146</strain>
    </source>
</reference>
<dbReference type="EMBL" id="FNAV01000004">
    <property type="protein sequence ID" value="SDE46647.1"/>
    <property type="molecule type" value="Genomic_DNA"/>
</dbReference>
<name>A0A1G7D552_9RHOB</name>
<dbReference type="Pfam" id="PF18013">
    <property type="entry name" value="Phage_lysozyme2"/>
    <property type="match status" value="1"/>
</dbReference>
<evidence type="ECO:0000256" key="1">
    <source>
        <dbReference type="SAM" id="MobiDB-lite"/>
    </source>
</evidence>
<dbReference type="InterPro" id="IPR041219">
    <property type="entry name" value="Phage_lysozyme2"/>
</dbReference>
<feature type="domain" description="Phage tail lysozyme" evidence="3">
    <location>
        <begin position="727"/>
        <end position="841"/>
    </location>
</feature>
<dbReference type="Proteomes" id="UP000198994">
    <property type="component" value="Unassembled WGS sequence"/>
</dbReference>
<evidence type="ECO:0000313" key="4">
    <source>
        <dbReference type="EMBL" id="SDE46647.1"/>
    </source>
</evidence>